<dbReference type="PANTHER" id="PTHR30576">
    <property type="entry name" value="COLANIC BIOSYNTHESIS UDP-GLUCOSE LIPID CARRIER TRANSFERASE"/>
    <property type="match status" value="1"/>
</dbReference>
<keyword evidence="3" id="KW-1003">Cell membrane</keyword>
<proteinExistence type="inferred from homology"/>
<dbReference type="GO" id="GO:0016780">
    <property type="term" value="F:phosphotransferase activity, for other substituted phosphate groups"/>
    <property type="evidence" value="ECO:0007669"/>
    <property type="project" value="TreeGrafter"/>
</dbReference>
<dbReference type="InterPro" id="IPR003362">
    <property type="entry name" value="Bact_transf"/>
</dbReference>
<reference evidence="10" key="1">
    <citation type="journal article" date="2014" name="Int. J. Syst. Evol. Microbiol.">
        <title>Complete genome sequence of Corynebacterium casei LMG S-19264T (=DSM 44701T), isolated from a smear-ripened cheese.</title>
        <authorList>
            <consortium name="US DOE Joint Genome Institute (JGI-PGF)"/>
            <person name="Walter F."/>
            <person name="Albersmeier A."/>
            <person name="Kalinowski J."/>
            <person name="Ruckert C."/>
        </authorList>
    </citation>
    <scope>NUCLEOTIDE SEQUENCE</scope>
    <source>
        <strain evidence="10">JCM 15325</strain>
    </source>
</reference>
<feature type="domain" description="Bacterial sugar transferase" evidence="9">
    <location>
        <begin position="36"/>
        <end position="227"/>
    </location>
</feature>
<evidence type="ECO:0000313" key="10">
    <source>
        <dbReference type="EMBL" id="GGL50595.1"/>
    </source>
</evidence>
<dbReference type="Proteomes" id="UP000654670">
    <property type="component" value="Unassembled WGS sequence"/>
</dbReference>
<organism evidence="10 11">
    <name type="scientific">Sporolactobacillus putidus</name>
    <dbReference type="NCBI Taxonomy" id="492735"/>
    <lineage>
        <taxon>Bacteria</taxon>
        <taxon>Bacillati</taxon>
        <taxon>Bacillota</taxon>
        <taxon>Bacilli</taxon>
        <taxon>Bacillales</taxon>
        <taxon>Sporolactobacillaceae</taxon>
        <taxon>Sporolactobacillus</taxon>
    </lineage>
</organism>
<evidence type="ECO:0000256" key="6">
    <source>
        <dbReference type="ARBA" id="ARBA00022989"/>
    </source>
</evidence>
<dbReference type="PANTHER" id="PTHR30576:SF4">
    <property type="entry name" value="UNDECAPRENYL-PHOSPHATE GALACTOSE PHOSPHOTRANSFERASE"/>
    <property type="match status" value="1"/>
</dbReference>
<evidence type="ECO:0000259" key="9">
    <source>
        <dbReference type="Pfam" id="PF02397"/>
    </source>
</evidence>
<evidence type="ECO:0000256" key="1">
    <source>
        <dbReference type="ARBA" id="ARBA00004236"/>
    </source>
</evidence>
<evidence type="ECO:0000256" key="5">
    <source>
        <dbReference type="ARBA" id="ARBA00022692"/>
    </source>
</evidence>
<keyword evidence="7 8" id="KW-0472">Membrane</keyword>
<keyword evidence="5 8" id="KW-0812">Transmembrane</keyword>
<name>A0A917VZS3_9BACL</name>
<keyword evidence="6 8" id="KW-1133">Transmembrane helix</keyword>
<evidence type="ECO:0000256" key="7">
    <source>
        <dbReference type="ARBA" id="ARBA00023136"/>
    </source>
</evidence>
<evidence type="ECO:0000256" key="3">
    <source>
        <dbReference type="ARBA" id="ARBA00022475"/>
    </source>
</evidence>
<evidence type="ECO:0000256" key="4">
    <source>
        <dbReference type="ARBA" id="ARBA00022679"/>
    </source>
</evidence>
<keyword evidence="4" id="KW-0808">Transferase</keyword>
<evidence type="ECO:0000313" key="11">
    <source>
        <dbReference type="Proteomes" id="UP000654670"/>
    </source>
</evidence>
<comment type="caution">
    <text evidence="10">The sequence shown here is derived from an EMBL/GenBank/DDBJ whole genome shotgun (WGS) entry which is preliminary data.</text>
</comment>
<evidence type="ECO:0000256" key="2">
    <source>
        <dbReference type="ARBA" id="ARBA00006464"/>
    </source>
</evidence>
<dbReference type="AlphaFoldDB" id="A0A917VZS3"/>
<reference evidence="10" key="2">
    <citation type="submission" date="2020-09" db="EMBL/GenBank/DDBJ databases">
        <authorList>
            <person name="Sun Q."/>
            <person name="Ohkuma M."/>
        </authorList>
    </citation>
    <scope>NUCLEOTIDE SEQUENCE</scope>
    <source>
        <strain evidence="10">JCM 15325</strain>
    </source>
</reference>
<protein>
    <submittedName>
        <fullName evidence="10">Exopolysaccharide biosynthesis protein</fullName>
    </submittedName>
</protein>
<accession>A0A917VZS3</accession>
<feature type="transmembrane region" description="Helical" evidence="8">
    <location>
        <begin position="41"/>
        <end position="64"/>
    </location>
</feature>
<gene>
    <name evidence="10" type="ORF">GCM10007968_13540</name>
</gene>
<comment type="similarity">
    <text evidence="2">Belongs to the bacterial sugar transferase family.</text>
</comment>
<dbReference type="EMBL" id="BMOK01000004">
    <property type="protein sequence ID" value="GGL50595.1"/>
    <property type="molecule type" value="Genomic_DNA"/>
</dbReference>
<keyword evidence="11" id="KW-1185">Reference proteome</keyword>
<evidence type="ECO:0000256" key="8">
    <source>
        <dbReference type="SAM" id="Phobius"/>
    </source>
</evidence>
<sequence length="233" mass="26976">MALSKSEIEARYVERTGRSVVAYNLMNDSVFYLFFKRAFDLVAGVVGLVLSSPLFLIISLFYLFGNQKGPVFFRQKRIGQRGHAFYIYKFRSMVVNAEEELKSNKLLYRKYIENNYKLEPSEDPRITVIGRFLRKTSLDELPQLINVIKGEMSIVGPRPVVTEELKEYGDNTKLFLSAKPGLTGYWQVCGRSDIEYPERVDVELYYIRHKSFKFDLKIVFQTILSVITGKGAY</sequence>
<comment type="subcellular location">
    <subcellularLocation>
        <location evidence="1">Cell membrane</location>
    </subcellularLocation>
</comment>
<dbReference type="GO" id="GO:0005886">
    <property type="term" value="C:plasma membrane"/>
    <property type="evidence" value="ECO:0007669"/>
    <property type="project" value="UniProtKB-SubCell"/>
</dbReference>
<dbReference type="Pfam" id="PF02397">
    <property type="entry name" value="Bac_transf"/>
    <property type="match status" value="1"/>
</dbReference>